<keyword evidence="3" id="KW-1185">Reference proteome</keyword>
<keyword evidence="1" id="KW-0812">Transmembrane</keyword>
<dbReference type="Proteomes" id="UP000479293">
    <property type="component" value="Unassembled WGS sequence"/>
</dbReference>
<keyword evidence="1" id="KW-1133">Transmembrane helix</keyword>
<dbReference type="RefSeq" id="WP_152757700.1">
    <property type="nucleotide sequence ID" value="NZ_WHLY01000002.1"/>
</dbReference>
<reference evidence="2 3" key="1">
    <citation type="submission" date="2019-10" db="EMBL/GenBank/DDBJ databases">
        <title>Draft Genome Sequence of Cytophagaceae sp. SJW1-29.</title>
        <authorList>
            <person name="Choi A."/>
        </authorList>
    </citation>
    <scope>NUCLEOTIDE SEQUENCE [LARGE SCALE GENOMIC DNA]</scope>
    <source>
        <strain evidence="2 3">SJW1-29</strain>
    </source>
</reference>
<proteinExistence type="predicted"/>
<dbReference type="AlphaFoldDB" id="A0A7C9BP12"/>
<protein>
    <submittedName>
        <fullName evidence="2">Uncharacterized protein</fullName>
    </submittedName>
</protein>
<evidence type="ECO:0000256" key="1">
    <source>
        <dbReference type="SAM" id="Phobius"/>
    </source>
</evidence>
<comment type="caution">
    <text evidence="2">The sequence shown here is derived from an EMBL/GenBank/DDBJ whole genome shotgun (WGS) entry which is preliminary data.</text>
</comment>
<sequence>MKPYSEYSAEELAMERLFIRWVMAPDDPPIKKFWMGWIEKHPHMEDTVREADALVRTASDWNLEGVSAQESGSLWSRIRTTIETLPEMEHLEPSLKAMATNWYFLRWSAGIAATVVLVLLWFFWEPSVFHGRSNETNIAKSDTTRVMERPDSTKKNIPFKIK</sequence>
<dbReference type="EMBL" id="WHLY01000002">
    <property type="protein sequence ID" value="MPR32879.1"/>
    <property type="molecule type" value="Genomic_DNA"/>
</dbReference>
<accession>A0A7C9BP12</accession>
<feature type="transmembrane region" description="Helical" evidence="1">
    <location>
        <begin position="104"/>
        <end position="124"/>
    </location>
</feature>
<gene>
    <name evidence="2" type="ORF">GBK04_05790</name>
</gene>
<name>A0A7C9BP12_9BACT</name>
<evidence type="ECO:0000313" key="3">
    <source>
        <dbReference type="Proteomes" id="UP000479293"/>
    </source>
</evidence>
<evidence type="ECO:0000313" key="2">
    <source>
        <dbReference type="EMBL" id="MPR32879.1"/>
    </source>
</evidence>
<keyword evidence="1" id="KW-0472">Membrane</keyword>
<organism evidence="2 3">
    <name type="scientific">Salmonirosea aquatica</name>
    <dbReference type="NCBI Taxonomy" id="2654236"/>
    <lineage>
        <taxon>Bacteria</taxon>
        <taxon>Pseudomonadati</taxon>
        <taxon>Bacteroidota</taxon>
        <taxon>Cytophagia</taxon>
        <taxon>Cytophagales</taxon>
        <taxon>Spirosomataceae</taxon>
        <taxon>Salmonirosea</taxon>
    </lineage>
</organism>